<evidence type="ECO:0000259" key="2">
    <source>
        <dbReference type="PROSITE" id="PS50011"/>
    </source>
</evidence>
<keyword evidence="1" id="KW-0472">Membrane</keyword>
<dbReference type="PRINTS" id="PR00109">
    <property type="entry name" value="TYRKINASE"/>
</dbReference>
<name>A0ABP1PPD5_9HEXA</name>
<proteinExistence type="predicted"/>
<dbReference type="InterPro" id="IPR001245">
    <property type="entry name" value="Ser-Thr/Tyr_kinase_cat_dom"/>
</dbReference>
<dbReference type="Pfam" id="PF07714">
    <property type="entry name" value="PK_Tyr_Ser-Thr"/>
    <property type="match status" value="1"/>
</dbReference>
<evidence type="ECO:0000313" key="4">
    <source>
        <dbReference type="Proteomes" id="UP001642540"/>
    </source>
</evidence>
<feature type="transmembrane region" description="Helical" evidence="1">
    <location>
        <begin position="284"/>
        <end position="306"/>
    </location>
</feature>
<dbReference type="PANTHER" id="PTHR24416:SF621">
    <property type="entry name" value="TYROSINE KINASE RECEPTOR CAD96CA"/>
    <property type="match status" value="1"/>
</dbReference>
<dbReference type="InterPro" id="IPR011009">
    <property type="entry name" value="Kinase-like_dom_sf"/>
</dbReference>
<dbReference type="InterPro" id="IPR000719">
    <property type="entry name" value="Prot_kinase_dom"/>
</dbReference>
<accession>A0ABP1PPD5</accession>
<comment type="caution">
    <text evidence="3">The sequence shown here is derived from an EMBL/GenBank/DDBJ whole genome shotgun (WGS) entry which is preliminary data.</text>
</comment>
<reference evidence="3 4" key="1">
    <citation type="submission" date="2024-08" db="EMBL/GenBank/DDBJ databases">
        <authorList>
            <person name="Cucini C."/>
            <person name="Frati F."/>
        </authorList>
    </citation>
    <scope>NUCLEOTIDE SEQUENCE [LARGE SCALE GENOMIC DNA]</scope>
</reference>
<dbReference type="CDD" id="cd00192">
    <property type="entry name" value="PTKc"/>
    <property type="match status" value="1"/>
</dbReference>
<dbReference type="InterPro" id="IPR050122">
    <property type="entry name" value="RTK"/>
</dbReference>
<keyword evidence="1" id="KW-1133">Transmembrane helix</keyword>
<dbReference type="PANTHER" id="PTHR24416">
    <property type="entry name" value="TYROSINE-PROTEIN KINASE RECEPTOR"/>
    <property type="match status" value="1"/>
</dbReference>
<sequence>MVMISSVFRACLDPINIAHFLIVLTFPLRIATESVTAKANTGDGQVCGTVTTSSGAKVELREGVTLEESEFEKLHRMKLKGAIFSPDIDRKCVMRVCGFTSFTSRPPEYSNSSYIGSASDYADCDIISQNETASSFIYNDAFNASSISCGCSKNSSDCIFNCFERHIDWKENECAVLFQESFCKDCDFSSIRIEAKKEFITDNTHHIRSALVRENCSLSQNITGLNRIWRFRNDTTKLEYSSTPTASNVKSSFLSEPEIFWCHCNGEPPVIQPELPEPTKVPTLLYIVISLSIIVGIGGLSALIFVRQRWNIKTKKRGSDDSTTTHTTDASRTESWDSLDYSQIVNSPYDTRFDIAKSQFQSDPTQLLGGGHFGEVFRGSLDIAIKSVKVGAEQMCFNSLQQEIKILSHLGIHENVVRFYGYCAQDAKKGELYLITELCEKGCLKSYLQNTIQPRLSNIMMERQRMFMDVSDDGYTEEPIMDAINFDIQEILRDLDSPTMHQFLQWAEEIANGMNYITHRKIVHVDLAARNVLLNHNLTAKIGDFGLSRKIYMKDYEDSKKESLPIMWIAPEALMENKYSSKSDVWSYGVTVWEIFSVGKDPYTDKSSFFGEILGGLIKGERLERPQYAPDDVYATLCECWDSNPEKRPSFKNLRDFFYARKRSAPIPIPTTILTGMSDTSSDDKVPHVIYTDMQISNL</sequence>
<dbReference type="Gene3D" id="3.30.200.20">
    <property type="entry name" value="Phosphorylase Kinase, domain 1"/>
    <property type="match status" value="1"/>
</dbReference>
<keyword evidence="1" id="KW-0812">Transmembrane</keyword>
<dbReference type="InterPro" id="IPR008266">
    <property type="entry name" value="Tyr_kinase_AS"/>
</dbReference>
<protein>
    <recommendedName>
        <fullName evidence="2">Protein kinase domain-containing protein</fullName>
    </recommendedName>
</protein>
<evidence type="ECO:0000256" key="1">
    <source>
        <dbReference type="SAM" id="Phobius"/>
    </source>
</evidence>
<feature type="domain" description="Protein kinase" evidence="2">
    <location>
        <begin position="362"/>
        <end position="658"/>
    </location>
</feature>
<dbReference type="PROSITE" id="PS50011">
    <property type="entry name" value="PROTEIN_KINASE_DOM"/>
    <property type="match status" value="1"/>
</dbReference>
<dbReference type="EMBL" id="CAXLJM020000007">
    <property type="protein sequence ID" value="CAL8072652.1"/>
    <property type="molecule type" value="Genomic_DNA"/>
</dbReference>
<dbReference type="PROSITE" id="PS00109">
    <property type="entry name" value="PROTEIN_KINASE_TYR"/>
    <property type="match status" value="1"/>
</dbReference>
<dbReference type="SUPFAM" id="SSF56112">
    <property type="entry name" value="Protein kinase-like (PK-like)"/>
    <property type="match status" value="1"/>
</dbReference>
<gene>
    <name evidence="3" type="ORF">ODALV1_LOCUS2265</name>
</gene>
<dbReference type="Proteomes" id="UP001642540">
    <property type="component" value="Unassembled WGS sequence"/>
</dbReference>
<keyword evidence="4" id="KW-1185">Reference proteome</keyword>
<organism evidence="3 4">
    <name type="scientific">Orchesella dallaii</name>
    <dbReference type="NCBI Taxonomy" id="48710"/>
    <lineage>
        <taxon>Eukaryota</taxon>
        <taxon>Metazoa</taxon>
        <taxon>Ecdysozoa</taxon>
        <taxon>Arthropoda</taxon>
        <taxon>Hexapoda</taxon>
        <taxon>Collembola</taxon>
        <taxon>Entomobryomorpha</taxon>
        <taxon>Entomobryoidea</taxon>
        <taxon>Orchesellidae</taxon>
        <taxon>Orchesellinae</taxon>
        <taxon>Orchesella</taxon>
    </lineage>
</organism>
<dbReference type="Gene3D" id="1.10.510.10">
    <property type="entry name" value="Transferase(Phosphotransferase) domain 1"/>
    <property type="match status" value="1"/>
</dbReference>
<evidence type="ECO:0000313" key="3">
    <source>
        <dbReference type="EMBL" id="CAL8072652.1"/>
    </source>
</evidence>